<organism evidence="1 2">
    <name type="scientific">Nocardioides bizhenqiangii</name>
    <dbReference type="NCBI Taxonomy" id="3095076"/>
    <lineage>
        <taxon>Bacteria</taxon>
        <taxon>Bacillati</taxon>
        <taxon>Actinomycetota</taxon>
        <taxon>Actinomycetes</taxon>
        <taxon>Propionibacteriales</taxon>
        <taxon>Nocardioidaceae</taxon>
        <taxon>Nocardioides</taxon>
    </lineage>
</organism>
<dbReference type="SUPFAM" id="SSF53300">
    <property type="entry name" value="vWA-like"/>
    <property type="match status" value="1"/>
</dbReference>
<reference evidence="2" key="1">
    <citation type="submission" date="2023-12" db="EMBL/GenBank/DDBJ databases">
        <title>Novel species in genus Nocardioides.</title>
        <authorList>
            <person name="Zhou H."/>
        </authorList>
    </citation>
    <scope>NUCLEOTIDE SEQUENCE [LARGE SCALE GENOMIC DNA]</scope>
    <source>
        <strain evidence="2">HM61</strain>
    </source>
</reference>
<dbReference type="CDD" id="cd00198">
    <property type="entry name" value="vWFA"/>
    <property type="match status" value="1"/>
</dbReference>
<proteinExistence type="predicted"/>
<sequence>MTRADLTHLYFLLDRSGSMQSIKTDTEGGFAAFVDEQRKTAGECRVTLAQFDNEYGVVYSDRPIADVPPLDLQPRGSTALLDAMGRLITTAGAELAALPEDQRPGTVIVAVMTDGYENASQEWTHPAIKALVEQQTKDYSWQFLYMGADQDAIEVGVSLGVSAAASVTYGRGKTKEAMAMSSQKMAKLRTSRAAHAAAGSAAPAPMMEAYTDAERAELAE</sequence>
<dbReference type="EMBL" id="CP141059">
    <property type="protein sequence ID" value="WQQ27248.1"/>
    <property type="molecule type" value="Genomic_DNA"/>
</dbReference>
<protein>
    <submittedName>
        <fullName evidence="1">VWA domain-containing protein</fullName>
    </submittedName>
</protein>
<evidence type="ECO:0000313" key="2">
    <source>
        <dbReference type="Proteomes" id="UP001327225"/>
    </source>
</evidence>
<name>A0ABZ0ZVH5_9ACTN</name>
<dbReference type="Proteomes" id="UP001327225">
    <property type="component" value="Chromosome"/>
</dbReference>
<keyword evidence="2" id="KW-1185">Reference proteome</keyword>
<gene>
    <name evidence="1" type="ORF">SHK19_03240</name>
</gene>
<accession>A0ABZ0ZVH5</accession>
<dbReference type="RefSeq" id="WP_322937832.1">
    <property type="nucleotide sequence ID" value="NZ_CP141059.1"/>
</dbReference>
<dbReference type="Gene3D" id="3.40.50.410">
    <property type="entry name" value="von Willebrand factor, type A domain"/>
    <property type="match status" value="1"/>
</dbReference>
<dbReference type="InterPro" id="IPR036465">
    <property type="entry name" value="vWFA_dom_sf"/>
</dbReference>
<evidence type="ECO:0000313" key="1">
    <source>
        <dbReference type="EMBL" id="WQQ27248.1"/>
    </source>
</evidence>